<keyword evidence="2" id="KW-0732">Signal</keyword>
<dbReference type="EMBL" id="JAOQJU010000034">
    <property type="protein sequence ID" value="MCU6688066.1"/>
    <property type="molecule type" value="Genomic_DNA"/>
</dbReference>
<dbReference type="SUPFAM" id="SSF55797">
    <property type="entry name" value="PR-1-like"/>
    <property type="match status" value="1"/>
</dbReference>
<dbReference type="Proteomes" id="UP001652431">
    <property type="component" value="Unassembled WGS sequence"/>
</dbReference>
<reference evidence="4 5" key="1">
    <citation type="journal article" date="2021" name="ISME Commun">
        <title>Automated analysis of genomic sequences facilitates high-throughput and comprehensive description of bacteria.</title>
        <authorList>
            <person name="Hitch T.C.A."/>
        </authorList>
    </citation>
    <scope>NUCLEOTIDE SEQUENCE [LARGE SCALE GENOMIC DNA]</scope>
    <source>
        <strain evidence="4 5">Sanger_03</strain>
    </source>
</reference>
<evidence type="ECO:0000256" key="1">
    <source>
        <dbReference type="ARBA" id="ARBA00022737"/>
    </source>
</evidence>
<gene>
    <name evidence="4" type="ORF">OCV99_16325</name>
</gene>
<dbReference type="Gene3D" id="3.40.33.10">
    <property type="entry name" value="CAP"/>
    <property type="match status" value="1"/>
</dbReference>
<evidence type="ECO:0000256" key="2">
    <source>
        <dbReference type="SAM" id="SignalP"/>
    </source>
</evidence>
<proteinExistence type="predicted"/>
<feature type="signal peptide" evidence="2">
    <location>
        <begin position="1"/>
        <end position="23"/>
    </location>
</feature>
<dbReference type="InterPro" id="IPR035940">
    <property type="entry name" value="CAP_sf"/>
</dbReference>
<evidence type="ECO:0000313" key="4">
    <source>
        <dbReference type="EMBL" id="MCU6688066.1"/>
    </source>
</evidence>
<sequence length="466" mass="51693">MKKRTRILAAVLAFSMMAMPVSAKEAAVIGDAASWKGQTEEGIQVAEDAVMPEFAAEDMEEVFETADLSSVGCSIEEWAVLYGTNKIRMINGLQPLSVTDKMQKAADVRAQEIQTFFDHTRPNGNDCFTALTEAGASYDVGGENIAAGYADAAEVLDGWWNSEGHRANMLDTDYNHLAVGYGYNENDPNHYYNYWVQMFIGSCTPTSISIEEENAYTYLLERGEDIDDLGLVLKVECKHGTSYMPVISEMCSAYDESKLNEEQTVTVTYGGKTTTFPIYVCEPMPFTDVNDTDWYFDYVANVYYNNIMTGLKPTVFGPADPLVRAQFAVILYRMSGEPAVTYTPKFPDVANEQWYTNAILWASDVGVVTGYSNTGLFGPADNITREQMAVMMYRYAQGLGYDVSEKADFSKFADASSVSSFAREAMQWAVGTGIITGKDNETRIDPQGNANRAECATIITRFLRKY</sequence>
<evidence type="ECO:0000313" key="5">
    <source>
        <dbReference type="Proteomes" id="UP001652431"/>
    </source>
</evidence>
<dbReference type="PROSITE" id="PS51272">
    <property type="entry name" value="SLH"/>
    <property type="match status" value="3"/>
</dbReference>
<dbReference type="InterPro" id="IPR014044">
    <property type="entry name" value="CAP_dom"/>
</dbReference>
<organism evidence="4 5">
    <name type="scientific">Dorea acetigenes</name>
    <dbReference type="NCBI Taxonomy" id="2981787"/>
    <lineage>
        <taxon>Bacteria</taxon>
        <taxon>Bacillati</taxon>
        <taxon>Bacillota</taxon>
        <taxon>Clostridia</taxon>
        <taxon>Lachnospirales</taxon>
        <taxon>Lachnospiraceae</taxon>
        <taxon>Dorea</taxon>
    </lineage>
</organism>
<dbReference type="PANTHER" id="PTHR31157">
    <property type="entry name" value="SCP DOMAIN-CONTAINING PROTEIN"/>
    <property type="match status" value="1"/>
</dbReference>
<keyword evidence="1" id="KW-0677">Repeat</keyword>
<dbReference type="Gene3D" id="2.60.40.3630">
    <property type="match status" value="1"/>
</dbReference>
<feature type="domain" description="SLH" evidence="3">
    <location>
        <begin position="409"/>
        <end position="466"/>
    </location>
</feature>
<dbReference type="CDD" id="cd05379">
    <property type="entry name" value="CAP_bacterial"/>
    <property type="match status" value="1"/>
</dbReference>
<feature type="domain" description="SLH" evidence="3">
    <location>
        <begin position="342"/>
        <end position="406"/>
    </location>
</feature>
<accession>A0ABT2RRT2</accession>
<dbReference type="Pfam" id="PF00395">
    <property type="entry name" value="SLH"/>
    <property type="match status" value="3"/>
</dbReference>
<feature type="domain" description="SLH" evidence="3">
    <location>
        <begin position="282"/>
        <end position="341"/>
    </location>
</feature>
<dbReference type="InterPro" id="IPR001119">
    <property type="entry name" value="SLH_dom"/>
</dbReference>
<dbReference type="RefSeq" id="WP_158371944.1">
    <property type="nucleotide sequence ID" value="NZ_JAOQJU010000034.1"/>
</dbReference>
<dbReference type="Pfam" id="PF00188">
    <property type="entry name" value="CAP"/>
    <property type="match status" value="1"/>
</dbReference>
<evidence type="ECO:0000259" key="3">
    <source>
        <dbReference type="PROSITE" id="PS51272"/>
    </source>
</evidence>
<feature type="chain" id="PRO_5047215330" evidence="2">
    <location>
        <begin position="24"/>
        <end position="466"/>
    </location>
</feature>
<comment type="caution">
    <text evidence="4">The sequence shown here is derived from an EMBL/GenBank/DDBJ whole genome shotgun (WGS) entry which is preliminary data.</text>
</comment>
<keyword evidence="5" id="KW-1185">Reference proteome</keyword>
<dbReference type="PANTHER" id="PTHR31157:SF1">
    <property type="entry name" value="SCP DOMAIN-CONTAINING PROTEIN"/>
    <property type="match status" value="1"/>
</dbReference>
<protein>
    <submittedName>
        <fullName evidence="4">S-layer homology domain-containing protein</fullName>
    </submittedName>
</protein>
<name>A0ABT2RRT2_9FIRM</name>